<organism evidence="6 7">
    <name type="scientific">Akkermansia muciniphila</name>
    <dbReference type="NCBI Taxonomy" id="239935"/>
    <lineage>
        <taxon>Bacteria</taxon>
        <taxon>Pseudomonadati</taxon>
        <taxon>Verrucomicrobiota</taxon>
        <taxon>Verrucomicrobiia</taxon>
        <taxon>Verrucomicrobiales</taxon>
        <taxon>Akkermansiaceae</taxon>
        <taxon>Akkermansia</taxon>
    </lineage>
</organism>
<sequence length="214" mass="22305">MKTLLEKLSAIRLVPVVVIHDADKAVPLAKALLDNGCACMEITFRTPAAAEAIARISREVPGMLVGAGTLLTPEQAQAACRAGASFGVAPGFDPQVVKAAAGMDFLFVPGVSTASEMSQALSLGCLFQKFFPAEAAGGVRMLKSLLAAFRHTGVRIMPTGGINAGNIGSWLEIPEVAACGGSWICESPLIEAGDWEEIGRRTREALKALKADAL</sequence>
<dbReference type="Gene3D" id="3.20.20.70">
    <property type="entry name" value="Aldolase class I"/>
    <property type="match status" value="1"/>
</dbReference>
<dbReference type="AlphaFoldDB" id="A0A2N8HBQ8"/>
<dbReference type="PANTHER" id="PTHR30246:SF1">
    <property type="entry name" value="2-DEHYDRO-3-DEOXY-6-PHOSPHOGALACTONATE ALDOLASE-RELATED"/>
    <property type="match status" value="1"/>
</dbReference>
<comment type="similarity">
    <text evidence="2">Belongs to the KHG/KDPG aldolase family.</text>
</comment>
<evidence type="ECO:0000256" key="5">
    <source>
        <dbReference type="ARBA" id="ARBA00023277"/>
    </source>
</evidence>
<proteinExistence type="inferred from homology"/>
<dbReference type="GO" id="GO:0016829">
    <property type="term" value="F:lyase activity"/>
    <property type="evidence" value="ECO:0007669"/>
    <property type="project" value="UniProtKB-KW"/>
</dbReference>
<dbReference type="RefSeq" id="WP_102715732.1">
    <property type="nucleotide sequence ID" value="NZ_PJKA01000013.1"/>
</dbReference>
<dbReference type="InterPro" id="IPR000887">
    <property type="entry name" value="Aldlse_KDPG_KHG"/>
</dbReference>
<gene>
    <name evidence="6" type="ORF">CXU22_11885</name>
</gene>
<dbReference type="NCBIfam" id="TIGR01182">
    <property type="entry name" value="eda"/>
    <property type="match status" value="1"/>
</dbReference>
<dbReference type="EMBL" id="PJKA01000013">
    <property type="protein sequence ID" value="PNC17306.1"/>
    <property type="molecule type" value="Genomic_DNA"/>
</dbReference>
<dbReference type="PANTHER" id="PTHR30246">
    <property type="entry name" value="2-KETO-3-DEOXY-6-PHOSPHOGLUCONATE ALDOLASE"/>
    <property type="match status" value="1"/>
</dbReference>
<evidence type="ECO:0000256" key="1">
    <source>
        <dbReference type="ARBA" id="ARBA00004761"/>
    </source>
</evidence>
<evidence type="ECO:0000256" key="4">
    <source>
        <dbReference type="ARBA" id="ARBA00023239"/>
    </source>
</evidence>
<dbReference type="Pfam" id="PF01081">
    <property type="entry name" value="Aldolase"/>
    <property type="match status" value="1"/>
</dbReference>
<comment type="caution">
    <text evidence="6">The sequence shown here is derived from an EMBL/GenBank/DDBJ whole genome shotgun (WGS) entry which is preliminary data.</text>
</comment>
<comment type="subunit">
    <text evidence="3">Homotrimer.</text>
</comment>
<evidence type="ECO:0000256" key="3">
    <source>
        <dbReference type="ARBA" id="ARBA00011233"/>
    </source>
</evidence>
<comment type="pathway">
    <text evidence="1">Carbohydrate acid metabolism.</text>
</comment>
<reference evidence="6 7" key="1">
    <citation type="journal article" date="2017" name="BMC Genomics">
        <title>Genome sequencing of 39 Akkermansia muciniphila isolates reveals its population structure, genomic and functional diverisity, and global distribution in mammalian gut microbiotas.</title>
        <authorList>
            <person name="Guo X."/>
            <person name="Li S."/>
            <person name="Zhang J."/>
            <person name="Wu F."/>
            <person name="Li X."/>
            <person name="Wu D."/>
            <person name="Zhang M."/>
            <person name="Ou Z."/>
            <person name="Jie Z."/>
            <person name="Yan Q."/>
            <person name="Li P."/>
            <person name="Yi J."/>
            <person name="Peng Y."/>
        </authorList>
    </citation>
    <scope>NUCLEOTIDE SEQUENCE [LARGE SCALE GENOMIC DNA]</scope>
    <source>
        <strain evidence="6 7">GP24</strain>
    </source>
</reference>
<evidence type="ECO:0000313" key="6">
    <source>
        <dbReference type="EMBL" id="PNC17306.1"/>
    </source>
</evidence>
<dbReference type="Proteomes" id="UP000236000">
    <property type="component" value="Unassembled WGS sequence"/>
</dbReference>
<dbReference type="CDD" id="cd00452">
    <property type="entry name" value="KDPG_aldolase"/>
    <property type="match status" value="1"/>
</dbReference>
<name>A0A2N8HBQ8_9BACT</name>
<accession>A0A2N8HBQ8</accession>
<protein>
    <submittedName>
        <fullName evidence="6">2-dehydro-3-deoxyphosphogluconate aldolase</fullName>
    </submittedName>
</protein>
<evidence type="ECO:0000256" key="2">
    <source>
        <dbReference type="ARBA" id="ARBA00006906"/>
    </source>
</evidence>
<dbReference type="InterPro" id="IPR013785">
    <property type="entry name" value="Aldolase_TIM"/>
</dbReference>
<dbReference type="OrthoDB" id="9802667at2"/>
<keyword evidence="4" id="KW-0456">Lyase</keyword>
<dbReference type="SUPFAM" id="SSF51569">
    <property type="entry name" value="Aldolase"/>
    <property type="match status" value="1"/>
</dbReference>
<evidence type="ECO:0000313" key="7">
    <source>
        <dbReference type="Proteomes" id="UP000236000"/>
    </source>
</evidence>
<keyword evidence="5" id="KW-0119">Carbohydrate metabolism</keyword>